<keyword evidence="3" id="KW-1185">Reference proteome</keyword>
<dbReference type="InterPro" id="IPR011335">
    <property type="entry name" value="Restrct_endonuc-II-like"/>
</dbReference>
<gene>
    <name evidence="2" type="ORF">DSM107010_09420</name>
</gene>
<evidence type="ECO:0000259" key="1">
    <source>
        <dbReference type="Pfam" id="PF05685"/>
    </source>
</evidence>
<accession>A0AB37UQH6</accession>
<dbReference type="EMBL" id="RSCK01000005">
    <property type="protein sequence ID" value="RUT13667.1"/>
    <property type="molecule type" value="Genomic_DNA"/>
</dbReference>
<name>A0AB37UQH6_9CYAN</name>
<dbReference type="SUPFAM" id="SSF52980">
    <property type="entry name" value="Restriction endonuclease-like"/>
    <property type="match status" value="1"/>
</dbReference>
<dbReference type="Gene3D" id="3.90.1570.10">
    <property type="entry name" value="tt1808, chain A"/>
    <property type="match status" value="1"/>
</dbReference>
<dbReference type="InterPro" id="IPR012296">
    <property type="entry name" value="Nuclease_put_TT1808"/>
</dbReference>
<dbReference type="Pfam" id="PF05685">
    <property type="entry name" value="Uma2"/>
    <property type="match status" value="1"/>
</dbReference>
<dbReference type="CDD" id="cd06260">
    <property type="entry name" value="DUF820-like"/>
    <property type="match status" value="1"/>
</dbReference>
<evidence type="ECO:0000313" key="2">
    <source>
        <dbReference type="EMBL" id="RUT13667.1"/>
    </source>
</evidence>
<comment type="caution">
    <text evidence="2">The sequence shown here is derived from an EMBL/GenBank/DDBJ whole genome shotgun (WGS) entry which is preliminary data.</text>
</comment>
<dbReference type="PANTHER" id="PTHR35400">
    <property type="entry name" value="SLR1083 PROTEIN"/>
    <property type="match status" value="1"/>
</dbReference>
<dbReference type="RefSeq" id="WP_106166480.1">
    <property type="nucleotide sequence ID" value="NZ_JAVKZF010000001.1"/>
</dbReference>
<dbReference type="AlphaFoldDB" id="A0AB37UQH6"/>
<proteinExistence type="predicted"/>
<dbReference type="PANTHER" id="PTHR35400:SF1">
    <property type="entry name" value="SLR1083 PROTEIN"/>
    <property type="match status" value="1"/>
</dbReference>
<dbReference type="InterPro" id="IPR008538">
    <property type="entry name" value="Uma2"/>
</dbReference>
<reference evidence="2 3" key="1">
    <citation type="journal article" date="2019" name="Genome Biol. Evol.">
        <title>Day and night: Metabolic profiles and evolutionary relationships of six axenic non-marine cyanobacteria.</title>
        <authorList>
            <person name="Will S.E."/>
            <person name="Henke P."/>
            <person name="Boedeker C."/>
            <person name="Huang S."/>
            <person name="Brinkmann H."/>
            <person name="Rohde M."/>
            <person name="Jarek M."/>
            <person name="Friedl T."/>
            <person name="Seufert S."/>
            <person name="Schumacher M."/>
            <person name="Overmann J."/>
            <person name="Neumann-Schaal M."/>
            <person name="Petersen J."/>
        </authorList>
    </citation>
    <scope>NUCLEOTIDE SEQUENCE [LARGE SCALE GENOMIC DNA]</scope>
    <source>
        <strain evidence="2 3">SAG 39.79</strain>
    </source>
</reference>
<protein>
    <recommendedName>
        <fullName evidence="1">Putative restriction endonuclease domain-containing protein</fullName>
    </recommendedName>
</protein>
<organism evidence="2 3">
    <name type="scientific">Chroococcidiopsis cubana SAG 39.79</name>
    <dbReference type="NCBI Taxonomy" id="388085"/>
    <lineage>
        <taxon>Bacteria</taxon>
        <taxon>Bacillati</taxon>
        <taxon>Cyanobacteriota</taxon>
        <taxon>Cyanophyceae</taxon>
        <taxon>Chroococcidiopsidales</taxon>
        <taxon>Chroococcidiopsidaceae</taxon>
        <taxon>Chroococcidiopsis</taxon>
    </lineage>
</organism>
<dbReference type="Proteomes" id="UP000282574">
    <property type="component" value="Unassembled WGS sequence"/>
</dbReference>
<feature type="domain" description="Putative restriction endonuclease" evidence="1">
    <location>
        <begin position="20"/>
        <end position="197"/>
    </location>
</feature>
<evidence type="ECO:0000313" key="3">
    <source>
        <dbReference type="Proteomes" id="UP000282574"/>
    </source>
</evidence>
<sequence>MASSSPTQNFVADTWVKATWEEFMAIADNPEYEKANFYYDRGYMRIEIPPIGSSHSQDNSIAHNVASLYATVKNSRIKSLINCSFWRAGIREFQPDLAFYIGAEFRFPPRSNSPINLDEFPPPTLVIELSATSFNDDIGRKRLIYKPAGVREYWVVDVNAGDIIAFRIFQGSSGEIQESRILPGLEIALVKEALQRSLTQDDGEITRWFLQSFSQN</sequence>